<evidence type="ECO:0000256" key="2">
    <source>
        <dbReference type="PROSITE-ProRule" id="PRU00236"/>
    </source>
</evidence>
<dbReference type="EMBL" id="FRBD01000009">
    <property type="protein sequence ID" value="SHK68139.1"/>
    <property type="molecule type" value="Genomic_DNA"/>
</dbReference>
<dbReference type="Proteomes" id="UP000184130">
    <property type="component" value="Unassembled WGS sequence"/>
</dbReference>
<organism evidence="4 5">
    <name type="scientific">Xylanibacter ruminicola</name>
    <name type="common">Prevotella ruminicola</name>
    <dbReference type="NCBI Taxonomy" id="839"/>
    <lineage>
        <taxon>Bacteria</taxon>
        <taxon>Pseudomonadati</taxon>
        <taxon>Bacteroidota</taxon>
        <taxon>Bacteroidia</taxon>
        <taxon>Bacteroidales</taxon>
        <taxon>Prevotellaceae</taxon>
        <taxon>Xylanibacter</taxon>
    </lineage>
</organism>
<evidence type="ECO:0000313" key="4">
    <source>
        <dbReference type="EMBL" id="SHK68139.1"/>
    </source>
</evidence>
<sequence length="944" mass="111303">MDKLQFSNILHIQEASKQGRLVVFVGAGVSNNSGVPTWSELIREMKNDCGIDQETDDLKIAQLYKDARGEKEYMDKVKEVLKYNRVIPNDIHKAILDLNPCHIITTNYDNLLEQEIENEFKQFDIIREDKDMPNMAYPNSLIKMHGDYDTNNIVLTESDYYNYGKSFPLIRSFVLSLFASKLVVFIGFSFADLNLKMILNDLRSVLHDRMQRIYLVSDTKPSQIMNSYYENKGINVVYLEEEDLDEFNSETSEYTLEMPKGIYLYRVLRCISNVRKDYRQDLASRLYSQIKEYKDELPVIGDGLRYFIPPQEMVMYNPYSDGLQLCSPYFKSLHKQLKSFEGRRRFILDHPNINRKELKQLAYNNYLYSIDDVCIVDPNKQYELNVSLGDFSSLWYLYDFDYNNLHKRLLYLSSRELSCDSKDLEYPFILYKLGNYYEAYHIYNMILPIAWKRGKYIIYFICLYNLWSIRNGVYATLLLEDKKLACRLYDKLSGINLDEVLGRLPISEEIRKTFQDLLSYRYLGNSAVETEDKKELIYQQRKSGEKGGSSINSNIVSLLSRFERNFQFCNNNYIICDNNGFFKSIGYNTVCGILNSYATPDTKFEGLDVNTTKIDKLFSFCIFTLVFCIDSKKLIEIFRRYEIDHIELTEDAIDTVNEYWKNLIDAKHIPFTETSIFGSYIENLIYVTAKISNDGINSDNVYNSILKFWDYIVSFKINGNLLAFLLSSQKPTKEVLYSILDKLTSNLDKYDHFADCYEWIARYMKEMDITYDLDMARLKEDKYANELYHLYPVLNPSLKGLFSSYCQNRLCEIRKYLKFIVGNNLEVDSVIVFKEKLKKLDNNPQYYKLDCYWMLSKMRHNKQYQCVYESIDEIAKKNKCMKFFLAPTEYNKKAEVDIEWILTTGGEGVPELAKIPEYKEKLKQYLIEQKYLNERIRNNIVRVL</sequence>
<dbReference type="InterPro" id="IPR026590">
    <property type="entry name" value="Ssirtuin_cat_dom"/>
</dbReference>
<gene>
    <name evidence="4" type="ORF">SAMN05216463_10946</name>
</gene>
<dbReference type="Gene3D" id="3.40.50.1220">
    <property type="entry name" value="TPP-binding domain"/>
    <property type="match status" value="1"/>
</dbReference>
<protein>
    <submittedName>
        <fullName evidence="4">SIR2-like domain-containing protein</fullName>
    </submittedName>
</protein>
<feature type="domain" description="Deacetylase sirtuin-type" evidence="3">
    <location>
        <begin position="1"/>
        <end position="277"/>
    </location>
</feature>
<dbReference type="Pfam" id="PF13289">
    <property type="entry name" value="SIR2_2"/>
    <property type="match status" value="1"/>
</dbReference>
<accession>A0A1M6UG42</accession>
<dbReference type="PROSITE" id="PS50305">
    <property type="entry name" value="SIRTUIN"/>
    <property type="match status" value="1"/>
</dbReference>
<evidence type="ECO:0000256" key="1">
    <source>
        <dbReference type="ARBA" id="ARBA00023027"/>
    </source>
</evidence>
<evidence type="ECO:0000313" key="5">
    <source>
        <dbReference type="Proteomes" id="UP000184130"/>
    </source>
</evidence>
<dbReference type="SUPFAM" id="SSF52467">
    <property type="entry name" value="DHS-like NAD/FAD-binding domain"/>
    <property type="match status" value="1"/>
</dbReference>
<reference evidence="4 5" key="1">
    <citation type="submission" date="2016-11" db="EMBL/GenBank/DDBJ databases">
        <authorList>
            <person name="Jaros S."/>
            <person name="Januszkiewicz K."/>
            <person name="Wedrychowicz H."/>
        </authorList>
    </citation>
    <scope>NUCLEOTIDE SEQUENCE [LARGE SCALE GENOMIC DNA]</scope>
    <source>
        <strain evidence="4 5">KHT3</strain>
    </source>
</reference>
<name>A0A1M6UG42_XYLRU</name>
<dbReference type="InterPro" id="IPR029035">
    <property type="entry name" value="DHS-like_NAD/FAD-binding_dom"/>
</dbReference>
<comment type="caution">
    <text evidence="2">Lacks conserved residue(s) required for the propagation of feature annotation.</text>
</comment>
<keyword evidence="1" id="KW-0520">NAD</keyword>
<dbReference type="AlphaFoldDB" id="A0A1M6UG42"/>
<dbReference type="RefSeq" id="WP_073207511.1">
    <property type="nucleotide sequence ID" value="NZ_FRBD01000009.1"/>
</dbReference>
<proteinExistence type="predicted"/>
<dbReference type="OrthoDB" id="78172at2"/>
<evidence type="ECO:0000259" key="3">
    <source>
        <dbReference type="PROSITE" id="PS50305"/>
    </source>
</evidence>